<organism evidence="1">
    <name type="scientific">marine sediment metagenome</name>
    <dbReference type="NCBI Taxonomy" id="412755"/>
    <lineage>
        <taxon>unclassified sequences</taxon>
        <taxon>metagenomes</taxon>
        <taxon>ecological metagenomes</taxon>
    </lineage>
</organism>
<dbReference type="EMBL" id="LAZR01005291">
    <property type="protein sequence ID" value="KKN01166.1"/>
    <property type="molecule type" value="Genomic_DNA"/>
</dbReference>
<sequence>MALLKEHQFRGHKIELVNNRWLFSALGKPVEDNWRKIPCGICGEKLTEEGHDKCIGILPGVMNACCGHGQVDEAYVMFSDESILRGNNALDTISKLHDKVNKY</sequence>
<gene>
    <name evidence="1" type="ORF">LCGC14_1130550</name>
</gene>
<comment type="caution">
    <text evidence="1">The sequence shown here is derived from an EMBL/GenBank/DDBJ whole genome shotgun (WGS) entry which is preliminary data.</text>
</comment>
<protein>
    <submittedName>
        <fullName evidence="1">Uncharacterized protein</fullName>
    </submittedName>
</protein>
<accession>A0A0F9PJH2</accession>
<dbReference type="AlphaFoldDB" id="A0A0F9PJH2"/>
<proteinExistence type="predicted"/>
<name>A0A0F9PJH2_9ZZZZ</name>
<evidence type="ECO:0000313" key="1">
    <source>
        <dbReference type="EMBL" id="KKN01166.1"/>
    </source>
</evidence>
<reference evidence="1" key="1">
    <citation type="journal article" date="2015" name="Nature">
        <title>Complex archaea that bridge the gap between prokaryotes and eukaryotes.</title>
        <authorList>
            <person name="Spang A."/>
            <person name="Saw J.H."/>
            <person name="Jorgensen S.L."/>
            <person name="Zaremba-Niedzwiedzka K."/>
            <person name="Martijn J."/>
            <person name="Lind A.E."/>
            <person name="van Eijk R."/>
            <person name="Schleper C."/>
            <person name="Guy L."/>
            <person name="Ettema T.J."/>
        </authorList>
    </citation>
    <scope>NUCLEOTIDE SEQUENCE</scope>
</reference>